<keyword evidence="5" id="KW-0472">Membrane</keyword>
<dbReference type="AlphaFoldDB" id="A0AAD5SK68"/>
<evidence type="ECO:0000256" key="1">
    <source>
        <dbReference type="ARBA" id="ARBA00022723"/>
    </source>
</evidence>
<dbReference type="GO" id="GO:0061665">
    <property type="term" value="F:SUMO ligase activity"/>
    <property type="evidence" value="ECO:0007669"/>
    <property type="project" value="TreeGrafter"/>
</dbReference>
<keyword evidence="7" id="KW-0436">Ligase</keyword>
<dbReference type="InterPro" id="IPR004181">
    <property type="entry name" value="Znf_MIZ"/>
</dbReference>
<sequence length="376" mass="41844">MKAYICDLTKAVFDGALTFGCFAALPLFMIVVRYAEIYMRAPFKECILLWLKVLTKHGARSGPTTLQPGHTSQISDYYLKKRHQLSEALQAARAQQQQTGRPTSVGPLDITPEPITQRDNTAVSITPTVRPLPEGHTPWLVDTLVSPVTISRPEKGANTKVVFVLSEARFQALRDAAATTITTAITHPFRVRLNMYKPTDLAKRTEWPLPMSHIEVNGSKLLLERKMIRRSRDGAIVVGKNRASDISEFLRCGPNVLWVSFGEGPDSGREWCLEVEFLRYLEVEGVRECVLGTRLDRGFTEGRVKAMLQSGDEDVVQESVPIDLRCALTYTRVKTPVRGTGCTHLECFDLDNFLEAARGVEIPGCPVCGRRVTADA</sequence>
<keyword evidence="5" id="KW-1133">Transmembrane helix</keyword>
<dbReference type="PANTHER" id="PTHR10782:SF4">
    <property type="entry name" value="TONALLI, ISOFORM E"/>
    <property type="match status" value="1"/>
</dbReference>
<gene>
    <name evidence="7" type="primary">SIZ1_2</name>
    <name evidence="7" type="ORF">HK097_006904</name>
</gene>
<dbReference type="Gene3D" id="3.30.40.10">
    <property type="entry name" value="Zinc/RING finger domain, C3HC4 (zinc finger)"/>
    <property type="match status" value="1"/>
</dbReference>
<feature type="transmembrane region" description="Helical" evidence="5">
    <location>
        <begin position="12"/>
        <end position="35"/>
    </location>
</feature>
<dbReference type="CDD" id="cd16650">
    <property type="entry name" value="SP-RING_PIAS-like"/>
    <property type="match status" value="1"/>
</dbReference>
<keyword evidence="3" id="KW-0862">Zinc</keyword>
<name>A0AAD5SK68_9FUNG</name>
<organism evidence="7 8">
    <name type="scientific">Rhizophlyctis rosea</name>
    <dbReference type="NCBI Taxonomy" id="64517"/>
    <lineage>
        <taxon>Eukaryota</taxon>
        <taxon>Fungi</taxon>
        <taxon>Fungi incertae sedis</taxon>
        <taxon>Chytridiomycota</taxon>
        <taxon>Chytridiomycota incertae sedis</taxon>
        <taxon>Chytridiomycetes</taxon>
        <taxon>Rhizophlyctidales</taxon>
        <taxon>Rhizophlyctidaceae</taxon>
        <taxon>Rhizophlyctis</taxon>
    </lineage>
</organism>
<evidence type="ECO:0000259" key="6">
    <source>
        <dbReference type="PROSITE" id="PS51044"/>
    </source>
</evidence>
<feature type="domain" description="SP-RING-type" evidence="6">
    <location>
        <begin position="311"/>
        <end position="376"/>
    </location>
</feature>
<dbReference type="PROSITE" id="PS51044">
    <property type="entry name" value="ZF_SP_RING"/>
    <property type="match status" value="1"/>
</dbReference>
<evidence type="ECO:0000256" key="3">
    <source>
        <dbReference type="ARBA" id="ARBA00022833"/>
    </source>
</evidence>
<dbReference type="InterPro" id="IPR013083">
    <property type="entry name" value="Znf_RING/FYVE/PHD"/>
</dbReference>
<evidence type="ECO:0000313" key="8">
    <source>
        <dbReference type="Proteomes" id="UP001212841"/>
    </source>
</evidence>
<dbReference type="GO" id="GO:0016874">
    <property type="term" value="F:ligase activity"/>
    <property type="evidence" value="ECO:0007669"/>
    <property type="project" value="UniProtKB-KW"/>
</dbReference>
<dbReference type="Pfam" id="PF02891">
    <property type="entry name" value="zf-MIZ"/>
    <property type="match status" value="1"/>
</dbReference>
<dbReference type="GO" id="GO:0016925">
    <property type="term" value="P:protein sumoylation"/>
    <property type="evidence" value="ECO:0007669"/>
    <property type="project" value="TreeGrafter"/>
</dbReference>
<evidence type="ECO:0000256" key="4">
    <source>
        <dbReference type="PROSITE-ProRule" id="PRU00452"/>
    </source>
</evidence>
<keyword evidence="5" id="KW-0812">Transmembrane</keyword>
<proteinExistence type="predicted"/>
<dbReference type="EMBL" id="JADGJD010000328">
    <property type="protein sequence ID" value="KAJ3052078.1"/>
    <property type="molecule type" value="Genomic_DNA"/>
</dbReference>
<evidence type="ECO:0000313" key="7">
    <source>
        <dbReference type="EMBL" id="KAJ3052078.1"/>
    </source>
</evidence>
<protein>
    <submittedName>
        <fullName evidence="7">SUMO ligase siz1</fullName>
    </submittedName>
</protein>
<evidence type="ECO:0000256" key="2">
    <source>
        <dbReference type="ARBA" id="ARBA00022771"/>
    </source>
</evidence>
<dbReference type="GO" id="GO:0000785">
    <property type="term" value="C:chromatin"/>
    <property type="evidence" value="ECO:0007669"/>
    <property type="project" value="TreeGrafter"/>
</dbReference>
<evidence type="ECO:0000256" key="5">
    <source>
        <dbReference type="SAM" id="Phobius"/>
    </source>
</evidence>
<dbReference type="Proteomes" id="UP001212841">
    <property type="component" value="Unassembled WGS sequence"/>
</dbReference>
<comment type="caution">
    <text evidence="7">The sequence shown here is derived from an EMBL/GenBank/DDBJ whole genome shotgun (WGS) entry which is preliminary data.</text>
</comment>
<dbReference type="GO" id="GO:0008270">
    <property type="term" value="F:zinc ion binding"/>
    <property type="evidence" value="ECO:0007669"/>
    <property type="project" value="UniProtKB-KW"/>
</dbReference>
<reference evidence="7" key="1">
    <citation type="submission" date="2020-05" db="EMBL/GenBank/DDBJ databases">
        <title>Phylogenomic resolution of chytrid fungi.</title>
        <authorList>
            <person name="Stajich J.E."/>
            <person name="Amses K."/>
            <person name="Simmons R."/>
            <person name="Seto K."/>
            <person name="Myers J."/>
            <person name="Bonds A."/>
            <person name="Quandt C.A."/>
            <person name="Barry K."/>
            <person name="Liu P."/>
            <person name="Grigoriev I."/>
            <person name="Longcore J.E."/>
            <person name="James T.Y."/>
        </authorList>
    </citation>
    <scope>NUCLEOTIDE SEQUENCE</scope>
    <source>
        <strain evidence="7">JEL0318</strain>
    </source>
</reference>
<keyword evidence="1" id="KW-0479">Metal-binding</keyword>
<keyword evidence="8" id="KW-1185">Reference proteome</keyword>
<feature type="non-terminal residue" evidence="7">
    <location>
        <position position="376"/>
    </location>
</feature>
<accession>A0AAD5SK68</accession>
<dbReference type="PANTHER" id="PTHR10782">
    <property type="entry name" value="ZINC FINGER MIZ DOMAIN-CONTAINING PROTEIN"/>
    <property type="match status" value="1"/>
</dbReference>
<keyword evidence="2 4" id="KW-0863">Zinc-finger</keyword>